<dbReference type="Proteomes" id="UP000649753">
    <property type="component" value="Unassembled WGS sequence"/>
</dbReference>
<comment type="caution">
    <text evidence="2">The sequence shown here is derived from an EMBL/GenBank/DDBJ whole genome shotgun (WGS) entry which is preliminary data.</text>
</comment>
<sequence>MVSTGQLPELVFSLSLSLAFAVLTFGALYWVIRLAVRHAIEDADRRRTGQRR</sequence>
<keyword evidence="1" id="KW-0812">Transmembrane</keyword>
<dbReference type="EMBL" id="JADBEB010000001">
    <property type="protein sequence ID" value="MBE1485354.1"/>
    <property type="molecule type" value="Genomic_DNA"/>
</dbReference>
<feature type="transmembrane region" description="Helical" evidence="1">
    <location>
        <begin position="12"/>
        <end position="36"/>
    </location>
</feature>
<reference evidence="2" key="1">
    <citation type="submission" date="2020-10" db="EMBL/GenBank/DDBJ databases">
        <title>Sequencing the genomes of 1000 actinobacteria strains.</title>
        <authorList>
            <person name="Klenk H.-P."/>
        </authorList>
    </citation>
    <scope>NUCLEOTIDE SEQUENCE</scope>
    <source>
        <strain evidence="2">DSM 46832</strain>
    </source>
</reference>
<accession>A0A927R3C5</accession>
<evidence type="ECO:0000313" key="2">
    <source>
        <dbReference type="EMBL" id="MBE1485354.1"/>
    </source>
</evidence>
<dbReference type="AlphaFoldDB" id="A0A927R3C5"/>
<dbReference type="RefSeq" id="WP_192765553.1">
    <property type="nucleotide sequence ID" value="NZ_JADBEB010000001.1"/>
</dbReference>
<evidence type="ECO:0000313" key="3">
    <source>
        <dbReference type="Proteomes" id="UP000649753"/>
    </source>
</evidence>
<organism evidence="2 3">
    <name type="scientific">Plantactinospora soyae</name>
    <dbReference type="NCBI Taxonomy" id="1544732"/>
    <lineage>
        <taxon>Bacteria</taxon>
        <taxon>Bacillati</taxon>
        <taxon>Actinomycetota</taxon>
        <taxon>Actinomycetes</taxon>
        <taxon>Micromonosporales</taxon>
        <taxon>Micromonosporaceae</taxon>
        <taxon>Plantactinospora</taxon>
    </lineage>
</organism>
<proteinExistence type="predicted"/>
<keyword evidence="1" id="KW-1133">Transmembrane helix</keyword>
<protein>
    <submittedName>
        <fullName evidence="2">Uncharacterized protein</fullName>
    </submittedName>
</protein>
<gene>
    <name evidence="2" type="ORF">H4W31_000992</name>
</gene>
<evidence type="ECO:0000256" key="1">
    <source>
        <dbReference type="SAM" id="Phobius"/>
    </source>
</evidence>
<keyword evidence="1" id="KW-0472">Membrane</keyword>
<keyword evidence="3" id="KW-1185">Reference proteome</keyword>
<name>A0A927R3C5_9ACTN</name>